<dbReference type="SUPFAM" id="SSF48264">
    <property type="entry name" value="Cytochrome P450"/>
    <property type="match status" value="1"/>
</dbReference>
<sequence>MISSRCGNEKEKQMVAVKELTVSPGAIASLEEQLEAAASARIVKSPRGYEIFHYEDSLQVLRSPDIRRAKLFLYRADNIGLTEGYARDFMERMLNTQEGEQRKHLRTPMARLLSPRKTKTLTEAVRDIVNTLLDEVQNPDDVDFLKEVSWRLPPEVYCHMVSIPRELAPTIGRLSDSLLGPLLTVDSSRKQEVIDAHYEVFSLVEEHIETRRKNLDDDFTSALIEEEMAGNLSTQELYDTGVGLLEASVDNTVHQSAIMMGMLLEDEGRWQQLLAEPSLMPNAVEETLRVYPRFRTHMRYVPETMDVLGTTVPKDDLIFIHVEAAQNDPTVFDNPSEFDMTRPMVPGPLLFGQGQYSCIGQNLARLEMHTLLTAVMERFPKARLIEPWQQHEGPFVREVTSLRISLTGN</sequence>
<organism evidence="2 3">
    <name type="scientific">Arthrobacter methylotrophus</name>
    <dbReference type="NCBI Taxonomy" id="121291"/>
    <lineage>
        <taxon>Bacteria</taxon>
        <taxon>Bacillati</taxon>
        <taxon>Actinomycetota</taxon>
        <taxon>Actinomycetes</taxon>
        <taxon>Micrococcales</taxon>
        <taxon>Micrococcaceae</taxon>
        <taxon>Arthrobacter</taxon>
    </lineage>
</organism>
<evidence type="ECO:0000256" key="1">
    <source>
        <dbReference type="ARBA" id="ARBA00010617"/>
    </source>
</evidence>
<comment type="similarity">
    <text evidence="1">Belongs to the cytochrome P450 family.</text>
</comment>
<comment type="caution">
    <text evidence="2">The sequence shown here is derived from an EMBL/GenBank/DDBJ whole genome shotgun (WGS) entry which is preliminary data.</text>
</comment>
<dbReference type="PANTHER" id="PTHR46696">
    <property type="entry name" value="P450, PUTATIVE (EUROFUNG)-RELATED"/>
    <property type="match status" value="1"/>
</dbReference>
<dbReference type="PRINTS" id="PR00359">
    <property type="entry name" value="BP450"/>
</dbReference>
<dbReference type="RefSeq" id="WP_376953277.1">
    <property type="nucleotide sequence ID" value="NZ_JBHMBH010000006.1"/>
</dbReference>
<dbReference type="InterPro" id="IPR002397">
    <property type="entry name" value="Cyt_P450_B"/>
</dbReference>
<reference evidence="2 3" key="1">
    <citation type="submission" date="2024-09" db="EMBL/GenBank/DDBJ databases">
        <authorList>
            <person name="Sun Q."/>
            <person name="Mori K."/>
        </authorList>
    </citation>
    <scope>NUCLEOTIDE SEQUENCE [LARGE SCALE GENOMIC DNA]</scope>
    <source>
        <strain evidence="2 3">JCM 13519</strain>
    </source>
</reference>
<dbReference type="InterPro" id="IPR036396">
    <property type="entry name" value="Cyt_P450_sf"/>
</dbReference>
<dbReference type="InterPro" id="IPR001128">
    <property type="entry name" value="Cyt_P450"/>
</dbReference>
<protein>
    <submittedName>
        <fullName evidence="2">Cytochrome P450</fullName>
    </submittedName>
</protein>
<gene>
    <name evidence="2" type="ORF">ACFFPI_00900</name>
</gene>
<dbReference type="Proteomes" id="UP001589536">
    <property type="component" value="Unassembled WGS sequence"/>
</dbReference>
<accession>A0ABV5UKD8</accession>
<dbReference type="EMBL" id="JBHMBH010000006">
    <property type="protein sequence ID" value="MFB9712715.1"/>
    <property type="molecule type" value="Genomic_DNA"/>
</dbReference>
<dbReference type="Pfam" id="PF00067">
    <property type="entry name" value="p450"/>
    <property type="match status" value="1"/>
</dbReference>
<proteinExistence type="inferred from homology"/>
<evidence type="ECO:0000313" key="2">
    <source>
        <dbReference type="EMBL" id="MFB9712715.1"/>
    </source>
</evidence>
<dbReference type="PANTHER" id="PTHR46696:SF6">
    <property type="entry name" value="P450, PUTATIVE (EUROFUNG)-RELATED"/>
    <property type="match status" value="1"/>
</dbReference>
<dbReference type="Gene3D" id="1.10.630.10">
    <property type="entry name" value="Cytochrome P450"/>
    <property type="match status" value="1"/>
</dbReference>
<keyword evidence="3" id="KW-1185">Reference proteome</keyword>
<name>A0ABV5UKD8_9MICC</name>
<evidence type="ECO:0000313" key="3">
    <source>
        <dbReference type="Proteomes" id="UP001589536"/>
    </source>
</evidence>